<dbReference type="PROSITE" id="PS50928">
    <property type="entry name" value="ABC_TM1"/>
    <property type="match status" value="1"/>
</dbReference>
<dbReference type="OrthoDB" id="9804439at2"/>
<comment type="subcellular location">
    <subcellularLocation>
        <location evidence="1 7">Cell membrane</location>
        <topology evidence="1 7">Multi-pass membrane protein</topology>
    </subcellularLocation>
</comment>
<feature type="transmembrane region" description="Helical" evidence="7">
    <location>
        <begin position="47"/>
        <end position="69"/>
    </location>
</feature>
<keyword evidence="5 7" id="KW-1133">Transmembrane helix</keyword>
<evidence type="ECO:0000256" key="8">
    <source>
        <dbReference type="SAM" id="MobiDB-lite"/>
    </source>
</evidence>
<gene>
    <name evidence="10" type="ORF">ETU37_11715</name>
</gene>
<accession>A0A4Q5J2L8</accession>
<evidence type="ECO:0000256" key="2">
    <source>
        <dbReference type="ARBA" id="ARBA00022448"/>
    </source>
</evidence>
<evidence type="ECO:0000256" key="4">
    <source>
        <dbReference type="ARBA" id="ARBA00022692"/>
    </source>
</evidence>
<dbReference type="GO" id="GO:0005886">
    <property type="term" value="C:plasma membrane"/>
    <property type="evidence" value="ECO:0007669"/>
    <property type="project" value="UniProtKB-SubCell"/>
</dbReference>
<evidence type="ECO:0000313" key="10">
    <source>
        <dbReference type="EMBL" id="RYU11918.1"/>
    </source>
</evidence>
<feature type="transmembrane region" description="Helical" evidence="7">
    <location>
        <begin position="249"/>
        <end position="269"/>
    </location>
</feature>
<dbReference type="InterPro" id="IPR000515">
    <property type="entry name" value="MetI-like"/>
</dbReference>
<dbReference type="InterPro" id="IPR035906">
    <property type="entry name" value="MetI-like_sf"/>
</dbReference>
<dbReference type="Gene3D" id="1.10.3720.10">
    <property type="entry name" value="MetI-like"/>
    <property type="match status" value="1"/>
</dbReference>
<keyword evidence="3" id="KW-1003">Cell membrane</keyword>
<keyword evidence="2 7" id="KW-0813">Transport</keyword>
<dbReference type="Proteomes" id="UP000291189">
    <property type="component" value="Unassembled WGS sequence"/>
</dbReference>
<dbReference type="SUPFAM" id="SSF161098">
    <property type="entry name" value="MetI-like"/>
    <property type="match status" value="1"/>
</dbReference>
<evidence type="ECO:0000256" key="7">
    <source>
        <dbReference type="RuleBase" id="RU363032"/>
    </source>
</evidence>
<feature type="domain" description="ABC transmembrane type-1" evidence="9">
    <location>
        <begin position="111"/>
        <end position="328"/>
    </location>
</feature>
<evidence type="ECO:0000256" key="5">
    <source>
        <dbReference type="ARBA" id="ARBA00022989"/>
    </source>
</evidence>
<evidence type="ECO:0000313" key="11">
    <source>
        <dbReference type="Proteomes" id="UP000291189"/>
    </source>
</evidence>
<dbReference type="Pfam" id="PF00528">
    <property type="entry name" value="BPD_transp_1"/>
    <property type="match status" value="1"/>
</dbReference>
<keyword evidence="11" id="KW-1185">Reference proteome</keyword>
<feature type="region of interest" description="Disordered" evidence="8">
    <location>
        <begin position="1"/>
        <end position="39"/>
    </location>
</feature>
<feature type="transmembrane region" description="Helical" evidence="7">
    <location>
        <begin position="307"/>
        <end position="329"/>
    </location>
</feature>
<sequence>MTTSPDVQPGVAVTESRQTPAAPSGPAAPGGRPSRRDRAGNGLTPGWLPWLLQAPALVVLFGLLVYPLVRVAVLSFQDFGLRELVTGESSWVGLDNFTEVLTDPLLWKVALPNTAVFAAVNVFLTVAVGTAVALLLAKLGPWARGILTSAIMVAWAMPAVTGTYVWVYLFDARDGFVMQTLGSLGLVDPETTNWFTERLPFFAIATANVVHHGFPFVAVTILAGLMTVPKEMLEAAALDGAGAWRRFRYVTMPLLKPVFAVVTILSTIWDFKVFTQIYLMPGGSGTNREVLNLGTWSYITAISQNRYGLGAAIAVLLTLLLLVITAVYLRTLFKQEEL</sequence>
<feature type="transmembrane region" description="Helical" evidence="7">
    <location>
        <begin position="201"/>
        <end position="228"/>
    </location>
</feature>
<dbReference type="EMBL" id="SDPU01000022">
    <property type="protein sequence ID" value="RYU11918.1"/>
    <property type="molecule type" value="Genomic_DNA"/>
</dbReference>
<evidence type="ECO:0000256" key="6">
    <source>
        <dbReference type="ARBA" id="ARBA00023136"/>
    </source>
</evidence>
<dbReference type="AlphaFoldDB" id="A0A4Q5J2L8"/>
<feature type="transmembrane region" description="Helical" evidence="7">
    <location>
        <begin position="115"/>
        <end position="137"/>
    </location>
</feature>
<comment type="similarity">
    <text evidence="7">Belongs to the binding-protein-dependent transport system permease family.</text>
</comment>
<dbReference type="RefSeq" id="WP_129987506.1">
    <property type="nucleotide sequence ID" value="NZ_SDPU01000022.1"/>
</dbReference>
<evidence type="ECO:0000259" key="9">
    <source>
        <dbReference type="PROSITE" id="PS50928"/>
    </source>
</evidence>
<keyword evidence="4 7" id="KW-0812">Transmembrane</keyword>
<dbReference type="PANTHER" id="PTHR43227:SF8">
    <property type="entry name" value="DIACETYLCHITOBIOSE UPTAKE SYSTEM PERMEASE PROTEIN DASB"/>
    <property type="match status" value="1"/>
</dbReference>
<name>A0A4Q5J2L8_9ACTN</name>
<dbReference type="PANTHER" id="PTHR43227">
    <property type="entry name" value="BLL4140 PROTEIN"/>
    <property type="match status" value="1"/>
</dbReference>
<organism evidence="10 11">
    <name type="scientific">Nocardioides iriomotensis</name>
    <dbReference type="NCBI Taxonomy" id="715784"/>
    <lineage>
        <taxon>Bacteria</taxon>
        <taxon>Bacillati</taxon>
        <taxon>Actinomycetota</taxon>
        <taxon>Actinomycetes</taxon>
        <taxon>Propionibacteriales</taxon>
        <taxon>Nocardioidaceae</taxon>
        <taxon>Nocardioides</taxon>
    </lineage>
</organism>
<comment type="caution">
    <text evidence="10">The sequence shown here is derived from an EMBL/GenBank/DDBJ whole genome shotgun (WGS) entry which is preliminary data.</text>
</comment>
<feature type="compositionally biased region" description="Low complexity" evidence="8">
    <location>
        <begin position="20"/>
        <end position="32"/>
    </location>
</feature>
<evidence type="ECO:0000256" key="3">
    <source>
        <dbReference type="ARBA" id="ARBA00022475"/>
    </source>
</evidence>
<dbReference type="GO" id="GO:0055085">
    <property type="term" value="P:transmembrane transport"/>
    <property type="evidence" value="ECO:0007669"/>
    <property type="project" value="InterPro"/>
</dbReference>
<feature type="transmembrane region" description="Helical" evidence="7">
    <location>
        <begin position="149"/>
        <end position="169"/>
    </location>
</feature>
<keyword evidence="6 7" id="KW-0472">Membrane</keyword>
<proteinExistence type="inferred from homology"/>
<dbReference type="InterPro" id="IPR050809">
    <property type="entry name" value="UgpAE/MalFG_permease"/>
</dbReference>
<dbReference type="CDD" id="cd06261">
    <property type="entry name" value="TM_PBP2"/>
    <property type="match status" value="1"/>
</dbReference>
<evidence type="ECO:0000256" key="1">
    <source>
        <dbReference type="ARBA" id="ARBA00004651"/>
    </source>
</evidence>
<reference evidence="10 11" key="1">
    <citation type="submission" date="2019-01" db="EMBL/GenBank/DDBJ databases">
        <title>Nocardioides guangzhouensis sp. nov., an actinobacterium isolated from soil.</title>
        <authorList>
            <person name="Fu Y."/>
            <person name="Cai Y."/>
            <person name="Lin Z."/>
            <person name="Chen P."/>
        </authorList>
    </citation>
    <scope>NUCLEOTIDE SEQUENCE [LARGE SCALE GENOMIC DNA]</scope>
    <source>
        <strain evidence="10 11">NBRC 105384</strain>
    </source>
</reference>
<protein>
    <submittedName>
        <fullName evidence="10">Sugar ABC transporter permease</fullName>
    </submittedName>
</protein>